<comment type="caution">
    <text evidence="2">The sequence shown here is derived from an EMBL/GenBank/DDBJ whole genome shotgun (WGS) entry which is preliminary data.</text>
</comment>
<evidence type="ECO:0000313" key="2">
    <source>
        <dbReference type="EMBL" id="KAF6435733.1"/>
    </source>
</evidence>
<protein>
    <submittedName>
        <fullName evidence="2">Uncharacterized protein</fullName>
    </submittedName>
</protein>
<keyword evidence="3" id="KW-1185">Reference proteome</keyword>
<name>A0A7J8EK05_ROUAE</name>
<sequence length="137" mass="15209">MRGGRRARAERQEARSRRLVTVRLGAHGCAREPGGQASAPLNRAPGTWVPRRRCPRFHPHECPAHPTGLSQTRAAEIQLSVQGQDRNSASRVSRTGNFSLTRCCPSPTPGFKTKQKTLRQQPTHSAWARRCLGDPRV</sequence>
<evidence type="ECO:0000256" key="1">
    <source>
        <dbReference type="SAM" id="MobiDB-lite"/>
    </source>
</evidence>
<proteinExistence type="predicted"/>
<feature type="region of interest" description="Disordered" evidence="1">
    <location>
        <begin position="28"/>
        <end position="47"/>
    </location>
</feature>
<dbReference type="AlphaFoldDB" id="A0A7J8EK05"/>
<dbReference type="EMBL" id="JACASE010000009">
    <property type="protein sequence ID" value="KAF6435733.1"/>
    <property type="molecule type" value="Genomic_DNA"/>
</dbReference>
<gene>
    <name evidence="2" type="ORF">HJG63_012479</name>
</gene>
<feature type="region of interest" description="Disordered" evidence="1">
    <location>
        <begin position="81"/>
        <end position="125"/>
    </location>
</feature>
<accession>A0A7J8EK05</accession>
<dbReference type="Proteomes" id="UP000593571">
    <property type="component" value="Unassembled WGS sequence"/>
</dbReference>
<reference evidence="2 3" key="1">
    <citation type="journal article" date="2020" name="Nature">
        <title>Six reference-quality genomes reveal evolution of bat adaptations.</title>
        <authorList>
            <person name="Jebb D."/>
            <person name="Huang Z."/>
            <person name="Pippel M."/>
            <person name="Hughes G.M."/>
            <person name="Lavrichenko K."/>
            <person name="Devanna P."/>
            <person name="Winkler S."/>
            <person name="Jermiin L.S."/>
            <person name="Skirmuntt E.C."/>
            <person name="Katzourakis A."/>
            <person name="Burkitt-Gray L."/>
            <person name="Ray D.A."/>
            <person name="Sullivan K.A.M."/>
            <person name="Roscito J.G."/>
            <person name="Kirilenko B.M."/>
            <person name="Davalos L.M."/>
            <person name="Corthals A.P."/>
            <person name="Power M.L."/>
            <person name="Jones G."/>
            <person name="Ransome R.D."/>
            <person name="Dechmann D.K.N."/>
            <person name="Locatelli A.G."/>
            <person name="Puechmaille S.J."/>
            <person name="Fedrigo O."/>
            <person name="Jarvis E.D."/>
            <person name="Hiller M."/>
            <person name="Vernes S.C."/>
            <person name="Myers E.W."/>
            <person name="Teeling E.C."/>
        </authorList>
    </citation>
    <scope>NUCLEOTIDE SEQUENCE [LARGE SCALE GENOMIC DNA]</scope>
    <source>
        <strain evidence="2">MRouAeg1</strain>
        <tissue evidence="2">Muscle</tissue>
    </source>
</reference>
<feature type="compositionally biased region" description="Polar residues" evidence="1">
    <location>
        <begin position="81"/>
        <end position="100"/>
    </location>
</feature>
<organism evidence="2 3">
    <name type="scientific">Rousettus aegyptiacus</name>
    <name type="common">Egyptian fruit bat</name>
    <name type="synonym">Pteropus aegyptiacus</name>
    <dbReference type="NCBI Taxonomy" id="9407"/>
    <lineage>
        <taxon>Eukaryota</taxon>
        <taxon>Metazoa</taxon>
        <taxon>Chordata</taxon>
        <taxon>Craniata</taxon>
        <taxon>Vertebrata</taxon>
        <taxon>Euteleostomi</taxon>
        <taxon>Mammalia</taxon>
        <taxon>Eutheria</taxon>
        <taxon>Laurasiatheria</taxon>
        <taxon>Chiroptera</taxon>
        <taxon>Yinpterochiroptera</taxon>
        <taxon>Pteropodoidea</taxon>
        <taxon>Pteropodidae</taxon>
        <taxon>Rousettinae</taxon>
        <taxon>Rousettus</taxon>
    </lineage>
</organism>
<evidence type="ECO:0000313" key="3">
    <source>
        <dbReference type="Proteomes" id="UP000593571"/>
    </source>
</evidence>